<gene>
    <name evidence="3" type="ORF">BJ981_000253</name>
</gene>
<dbReference type="EMBL" id="JACHBR010000001">
    <property type="protein sequence ID" value="MBB5624554.1"/>
    <property type="molecule type" value="Genomic_DNA"/>
</dbReference>
<feature type="domain" description="Outer membrane channel protein CpnT-like N-terminal" evidence="2">
    <location>
        <begin position="11"/>
        <end position="142"/>
    </location>
</feature>
<dbReference type="InterPro" id="IPR057746">
    <property type="entry name" value="CpnT-like_N"/>
</dbReference>
<keyword evidence="4" id="KW-1185">Reference proteome</keyword>
<name>A0A7W8YZ95_9ACTN</name>
<dbReference type="Pfam" id="PF14076">
    <property type="entry name" value="DUF4258"/>
    <property type="match status" value="1"/>
</dbReference>
<feature type="region of interest" description="Disordered" evidence="1">
    <location>
        <begin position="223"/>
        <end position="243"/>
    </location>
</feature>
<proteinExistence type="predicted"/>
<reference evidence="3 4" key="1">
    <citation type="submission" date="2020-08" db="EMBL/GenBank/DDBJ databases">
        <title>Sequencing the genomes of 1000 actinobacteria strains.</title>
        <authorList>
            <person name="Klenk H.-P."/>
        </authorList>
    </citation>
    <scope>NUCLEOTIDE SEQUENCE [LARGE SCALE GENOMIC DNA]</scope>
    <source>
        <strain evidence="3 4">DSM 45790</strain>
    </source>
</reference>
<organism evidence="3 4">
    <name type="scientific">Sphaerisporangium krabiense</name>
    <dbReference type="NCBI Taxonomy" id="763782"/>
    <lineage>
        <taxon>Bacteria</taxon>
        <taxon>Bacillati</taxon>
        <taxon>Actinomycetota</taxon>
        <taxon>Actinomycetes</taxon>
        <taxon>Streptosporangiales</taxon>
        <taxon>Streptosporangiaceae</taxon>
        <taxon>Sphaerisporangium</taxon>
    </lineage>
</organism>
<evidence type="ECO:0000313" key="4">
    <source>
        <dbReference type="Proteomes" id="UP000588112"/>
    </source>
</evidence>
<comment type="caution">
    <text evidence="3">The sequence shown here is derived from an EMBL/GenBank/DDBJ whole genome shotgun (WGS) entry which is preliminary data.</text>
</comment>
<dbReference type="Proteomes" id="UP000588112">
    <property type="component" value="Unassembled WGS sequence"/>
</dbReference>
<evidence type="ECO:0000259" key="2">
    <source>
        <dbReference type="Pfam" id="PF25547"/>
    </source>
</evidence>
<protein>
    <recommendedName>
        <fullName evidence="2">Outer membrane channel protein CpnT-like N-terminal domain-containing protein</fullName>
    </recommendedName>
</protein>
<accession>A0A7W8YZ95</accession>
<dbReference type="AlphaFoldDB" id="A0A7W8YZ95"/>
<dbReference type="InterPro" id="IPR025354">
    <property type="entry name" value="DUF4258"/>
</dbReference>
<sequence>MDVMLPPWAATVLNLAGVPWPNIRESELRAEAQAWRDLGRLSGTAAQGADGTVLRTSGTYQGASATALSGHWDRTGGGGHLGLAAHATRYAPVLLDGAATVVTGTKIAIISQAAVAAVRLASAMLAGGPLALGTATATVLATRYAMARILREAGEGGARVLAPGLTRRVTEPLANILRSARGPGGGPALAGAGGRVATPRGFGAPGRGGNPLDDLMMTMGRGKKGGGGGTSGHARKRQSQRGISDDMVQQAIATGRQVPGKTADTVVHLGRHVAVVRNKKTGKIITTYRR</sequence>
<evidence type="ECO:0000256" key="1">
    <source>
        <dbReference type="SAM" id="MobiDB-lite"/>
    </source>
</evidence>
<evidence type="ECO:0000313" key="3">
    <source>
        <dbReference type="EMBL" id="MBB5624554.1"/>
    </source>
</evidence>
<dbReference type="RefSeq" id="WP_184607911.1">
    <property type="nucleotide sequence ID" value="NZ_BOOS01000012.1"/>
</dbReference>
<dbReference type="Pfam" id="PF25547">
    <property type="entry name" value="WXG100_2"/>
    <property type="match status" value="1"/>
</dbReference>